<dbReference type="EMBL" id="LFIV01000414">
    <property type="protein sequence ID" value="KZL63415.1"/>
    <property type="molecule type" value="Genomic_DNA"/>
</dbReference>
<accession>A0A161VDB8</accession>
<gene>
    <name evidence="1" type="ORF">CT0861_02188</name>
</gene>
<name>A0A161VDB8_9PEZI</name>
<dbReference type="Proteomes" id="UP000076552">
    <property type="component" value="Unassembled WGS sequence"/>
</dbReference>
<proteinExistence type="predicted"/>
<keyword evidence="2" id="KW-1185">Reference proteome</keyword>
<protein>
    <submittedName>
        <fullName evidence="1">Uncharacterized protein</fullName>
    </submittedName>
</protein>
<comment type="caution">
    <text evidence="1">The sequence shown here is derived from an EMBL/GenBank/DDBJ whole genome shotgun (WGS) entry which is preliminary data.</text>
</comment>
<dbReference type="STRING" id="708197.A0A161VDB8"/>
<evidence type="ECO:0000313" key="2">
    <source>
        <dbReference type="Proteomes" id="UP000076552"/>
    </source>
</evidence>
<sequence length="170" mass="20094">MLTLMAVAFTYIIRESPLPRRAKLNNFILLMLMRMTHINSISRREQGAHTLHLSASLKHLTAQTKQLEKKDIETLNINYLDRGLNYIPLDLTYTKIYIFTDRLFVLRILVIMCLDLRSLYNITDEKRLMIDIISLRELYEKKEILEVRWINRKDNLSDVLTKKALNSALE</sequence>
<organism evidence="1 2">
    <name type="scientific">Colletotrichum tofieldiae</name>
    <dbReference type="NCBI Taxonomy" id="708197"/>
    <lineage>
        <taxon>Eukaryota</taxon>
        <taxon>Fungi</taxon>
        <taxon>Dikarya</taxon>
        <taxon>Ascomycota</taxon>
        <taxon>Pezizomycotina</taxon>
        <taxon>Sordariomycetes</taxon>
        <taxon>Hypocreomycetidae</taxon>
        <taxon>Glomerellales</taxon>
        <taxon>Glomerellaceae</taxon>
        <taxon>Colletotrichum</taxon>
        <taxon>Colletotrichum spaethianum species complex</taxon>
    </lineage>
</organism>
<dbReference type="AlphaFoldDB" id="A0A161VDB8"/>
<reference evidence="1 2" key="1">
    <citation type="submission" date="2015-06" db="EMBL/GenBank/DDBJ databases">
        <title>Survival trade-offs in plant roots during colonization by closely related pathogenic and mutualistic fungi.</title>
        <authorList>
            <person name="Hacquard S."/>
            <person name="Kracher B."/>
            <person name="Hiruma K."/>
            <person name="Weinman A."/>
            <person name="Muench P."/>
            <person name="Garrido Oter R."/>
            <person name="Ver Loren van Themaat E."/>
            <person name="Dallerey J.-F."/>
            <person name="Damm U."/>
            <person name="Henrissat B."/>
            <person name="Lespinet O."/>
            <person name="Thon M."/>
            <person name="Kemen E."/>
            <person name="McHardy A.C."/>
            <person name="Schulze-Lefert P."/>
            <person name="O'Connell R.J."/>
        </authorList>
    </citation>
    <scope>NUCLEOTIDE SEQUENCE [LARGE SCALE GENOMIC DNA]</scope>
    <source>
        <strain evidence="1 2">0861</strain>
    </source>
</reference>
<evidence type="ECO:0000313" key="1">
    <source>
        <dbReference type="EMBL" id="KZL63415.1"/>
    </source>
</evidence>